<evidence type="ECO:0000259" key="2">
    <source>
        <dbReference type="Pfam" id="PF16024"/>
    </source>
</evidence>
<dbReference type="AlphaFoldDB" id="A0A1G8V9G3"/>
<feature type="signal peptide" evidence="1">
    <location>
        <begin position="1"/>
        <end position="21"/>
    </location>
</feature>
<dbReference type="Pfam" id="PF16024">
    <property type="entry name" value="DUF4785_1st"/>
    <property type="match status" value="1"/>
</dbReference>
<evidence type="ECO:0008006" key="6">
    <source>
        <dbReference type="Google" id="ProtNLM"/>
    </source>
</evidence>
<proteinExistence type="predicted"/>
<evidence type="ECO:0000313" key="5">
    <source>
        <dbReference type="Proteomes" id="UP000199305"/>
    </source>
</evidence>
<reference evidence="5" key="1">
    <citation type="submission" date="2016-10" db="EMBL/GenBank/DDBJ databases">
        <authorList>
            <person name="Varghese N."/>
            <person name="Submissions S."/>
        </authorList>
    </citation>
    <scope>NUCLEOTIDE SEQUENCE [LARGE SCALE GENOMIC DNA]</scope>
    <source>
        <strain evidence="5">CGMCC 1.10658</strain>
    </source>
</reference>
<protein>
    <recommendedName>
        <fullName evidence="6">DUF4785 domain-containing protein</fullName>
    </recommendedName>
</protein>
<dbReference type="InterPro" id="IPR048295">
    <property type="entry name" value="DUF4785_C"/>
</dbReference>
<dbReference type="InterPro" id="IPR031979">
    <property type="entry name" value="DUF4785_N"/>
</dbReference>
<accession>A0A1G8V9G3</accession>
<dbReference type="Gene3D" id="2.60.40.3870">
    <property type="entry name" value="Uncharacterised protein PF16024, DUF4785"/>
    <property type="match status" value="1"/>
</dbReference>
<dbReference type="Pfam" id="PF20943">
    <property type="entry name" value="DUF4785_3rd"/>
    <property type="match status" value="1"/>
</dbReference>
<feature type="domain" description="DUF4785" evidence="2">
    <location>
        <begin position="28"/>
        <end position="175"/>
    </location>
</feature>
<evidence type="ECO:0000313" key="4">
    <source>
        <dbReference type="EMBL" id="SDJ62708.1"/>
    </source>
</evidence>
<name>A0A1G8V9G3_9GAMM</name>
<dbReference type="EMBL" id="FNFH01000001">
    <property type="protein sequence ID" value="SDJ62708.1"/>
    <property type="molecule type" value="Genomic_DNA"/>
</dbReference>
<dbReference type="OrthoDB" id="6284234at2"/>
<feature type="domain" description="DUF4785" evidence="3">
    <location>
        <begin position="297"/>
        <end position="378"/>
    </location>
</feature>
<keyword evidence="1" id="KW-0732">Signal</keyword>
<dbReference type="Proteomes" id="UP000199305">
    <property type="component" value="Unassembled WGS sequence"/>
</dbReference>
<sequence length="388" mass="42019">MKTILITSTLVFCALTAAASAQEILNNSRAPVSFSQAVESDVKQQLADTGAREESRVFYRRVSGAELNRGAEFFVDGKQAVIQISPLDRSQNGKRVVDTEIPRGMTLSNGTERRPVDDDSIALHRKSEGLRQEFPGLYGRAHVMKVPEDMGRGNFTLKANGNARANAEYILYVLDKHSDIALEVQAPSKRFSRSGTLELAAGPSGSASASLESVSTTLIAPRGERYEVNGNISGNRYTASWPVNVSAASVPGELWRVEVRSTLRNSRGESLERVAVVAADIFTETASASVAGSDVRGLTLAVDVQEAGRYEARALVFGRDGNGDYQPALLSYRAEWLDAGQREMSLTVDAAKLAASGLRGPYQVHSVQFLDQGRMSVLGYLQGSWELK</sequence>
<organism evidence="4 5">
    <name type="scientific">Microbulbifer yueqingensis</name>
    <dbReference type="NCBI Taxonomy" id="658219"/>
    <lineage>
        <taxon>Bacteria</taxon>
        <taxon>Pseudomonadati</taxon>
        <taxon>Pseudomonadota</taxon>
        <taxon>Gammaproteobacteria</taxon>
        <taxon>Cellvibrionales</taxon>
        <taxon>Microbulbiferaceae</taxon>
        <taxon>Microbulbifer</taxon>
    </lineage>
</organism>
<gene>
    <name evidence="4" type="ORF">SAMN05216212_0466</name>
</gene>
<dbReference type="Gene3D" id="2.60.120.1370">
    <property type="match status" value="1"/>
</dbReference>
<evidence type="ECO:0000256" key="1">
    <source>
        <dbReference type="SAM" id="SignalP"/>
    </source>
</evidence>
<evidence type="ECO:0000259" key="3">
    <source>
        <dbReference type="Pfam" id="PF20943"/>
    </source>
</evidence>
<keyword evidence="5" id="KW-1185">Reference proteome</keyword>
<feature type="chain" id="PRO_5011638190" description="DUF4785 domain-containing protein" evidence="1">
    <location>
        <begin position="22"/>
        <end position="388"/>
    </location>
</feature>
<dbReference type="RefSeq" id="WP_091507470.1">
    <property type="nucleotide sequence ID" value="NZ_FNFH01000001.1"/>
</dbReference>